<reference evidence="1" key="1">
    <citation type="submission" date="2019-12" db="EMBL/GenBank/DDBJ databases">
        <title>Genome sequencing and annotation of Brassica cretica.</title>
        <authorList>
            <person name="Studholme D.J."/>
            <person name="Sarris P."/>
        </authorList>
    </citation>
    <scope>NUCLEOTIDE SEQUENCE</scope>
    <source>
        <strain evidence="1">PFS-109/04</strain>
        <tissue evidence="1">Leaf</tissue>
    </source>
</reference>
<gene>
    <name evidence="1" type="ORF">F2Q69_00062259</name>
</gene>
<evidence type="ECO:0000313" key="2">
    <source>
        <dbReference type="Proteomes" id="UP000712600"/>
    </source>
</evidence>
<organism evidence="1 2">
    <name type="scientific">Brassica cretica</name>
    <name type="common">Mustard</name>
    <dbReference type="NCBI Taxonomy" id="69181"/>
    <lineage>
        <taxon>Eukaryota</taxon>
        <taxon>Viridiplantae</taxon>
        <taxon>Streptophyta</taxon>
        <taxon>Embryophyta</taxon>
        <taxon>Tracheophyta</taxon>
        <taxon>Spermatophyta</taxon>
        <taxon>Magnoliopsida</taxon>
        <taxon>eudicotyledons</taxon>
        <taxon>Gunneridae</taxon>
        <taxon>Pentapetalae</taxon>
        <taxon>rosids</taxon>
        <taxon>malvids</taxon>
        <taxon>Brassicales</taxon>
        <taxon>Brassicaceae</taxon>
        <taxon>Brassiceae</taxon>
        <taxon>Brassica</taxon>
    </lineage>
</organism>
<dbReference type="PIRSF" id="PIRSF015897">
    <property type="entry name" value="PRIB5"/>
    <property type="match status" value="1"/>
</dbReference>
<accession>A0A8S9REA0</accession>
<evidence type="ECO:0000313" key="1">
    <source>
        <dbReference type="EMBL" id="KAF3571160.1"/>
    </source>
</evidence>
<dbReference type="InterPro" id="IPR051710">
    <property type="entry name" value="Phosphatase_SH3-domain"/>
</dbReference>
<dbReference type="InterPro" id="IPR029033">
    <property type="entry name" value="His_PPase_superfam"/>
</dbReference>
<dbReference type="CDD" id="cd07067">
    <property type="entry name" value="HP_PGM_like"/>
    <property type="match status" value="1"/>
</dbReference>
<name>A0A8S9REA0_BRACR</name>
<dbReference type="PANTHER" id="PTHR16469">
    <property type="entry name" value="UBIQUITIN-ASSOCIATED AND SH3 DOMAIN-CONTAINING BA-RELATED"/>
    <property type="match status" value="1"/>
</dbReference>
<evidence type="ECO:0008006" key="3">
    <source>
        <dbReference type="Google" id="ProtNLM"/>
    </source>
</evidence>
<protein>
    <recommendedName>
        <fullName evidence="3">Phosphoglycerate mutase family protein</fullName>
    </recommendedName>
</protein>
<sequence>MDRYQHVYVMRHGHRLDNFDPRWAAKAARPWDPPLFKDGMVRAFQTGQRIGSQTGFPIHRIFVSPFLRCIQTACKVVAALSSLPNAMSSIDKTKLKMMNSVAIWTEVSPKDGKFDFNISDLESMFPEGMVDHNVDPICKEIPQWGETPEECRERYVKVVKTLADKYPTENLLLITHGEGLVTTFSTFYKDTTVLEVDYCAYVELRREVSSKDGSVVETGEYEVAPSGIRFSHDPVTIPTPV</sequence>
<dbReference type="SUPFAM" id="SSF53254">
    <property type="entry name" value="Phosphoglycerate mutase-like"/>
    <property type="match status" value="1"/>
</dbReference>
<comment type="caution">
    <text evidence="1">The sequence shown here is derived from an EMBL/GenBank/DDBJ whole genome shotgun (WGS) entry which is preliminary data.</text>
</comment>
<dbReference type="AlphaFoldDB" id="A0A8S9REA0"/>
<dbReference type="PANTHER" id="PTHR16469:SF27">
    <property type="entry name" value="UBIQUITIN-ASSOCIATED AND SH3 DOMAIN-CONTAINING BA-RELATED"/>
    <property type="match status" value="1"/>
</dbReference>
<dbReference type="Proteomes" id="UP000712600">
    <property type="component" value="Unassembled WGS sequence"/>
</dbReference>
<dbReference type="InterPro" id="IPR013078">
    <property type="entry name" value="His_Pase_superF_clade-1"/>
</dbReference>
<dbReference type="Gene3D" id="3.40.50.1240">
    <property type="entry name" value="Phosphoglycerate mutase-like"/>
    <property type="match status" value="1"/>
</dbReference>
<proteinExistence type="predicted"/>
<dbReference type="InterPro" id="IPR012398">
    <property type="entry name" value="PRIB5"/>
</dbReference>
<dbReference type="EMBL" id="QGKX02000095">
    <property type="protein sequence ID" value="KAF3571160.1"/>
    <property type="molecule type" value="Genomic_DNA"/>
</dbReference>
<dbReference type="Pfam" id="PF00300">
    <property type="entry name" value="His_Phos_1"/>
    <property type="match status" value="2"/>
</dbReference>